<keyword evidence="2" id="KW-1185">Reference proteome</keyword>
<proteinExistence type="predicted"/>
<organism evidence="1 2">
    <name type="scientific">Oedothorax gibbosus</name>
    <dbReference type="NCBI Taxonomy" id="931172"/>
    <lineage>
        <taxon>Eukaryota</taxon>
        <taxon>Metazoa</taxon>
        <taxon>Ecdysozoa</taxon>
        <taxon>Arthropoda</taxon>
        <taxon>Chelicerata</taxon>
        <taxon>Arachnida</taxon>
        <taxon>Araneae</taxon>
        <taxon>Araneomorphae</taxon>
        <taxon>Entelegynae</taxon>
        <taxon>Araneoidea</taxon>
        <taxon>Linyphiidae</taxon>
        <taxon>Erigoninae</taxon>
        <taxon>Oedothorax</taxon>
    </lineage>
</organism>
<dbReference type="AlphaFoldDB" id="A0AAV6W192"/>
<evidence type="ECO:0000313" key="1">
    <source>
        <dbReference type="EMBL" id="KAG8201431.1"/>
    </source>
</evidence>
<evidence type="ECO:0000313" key="2">
    <source>
        <dbReference type="Proteomes" id="UP000827092"/>
    </source>
</evidence>
<accession>A0AAV6W192</accession>
<comment type="caution">
    <text evidence="1">The sequence shown here is derived from an EMBL/GenBank/DDBJ whole genome shotgun (WGS) entry which is preliminary data.</text>
</comment>
<dbReference type="EMBL" id="JAFNEN010000005">
    <property type="protein sequence ID" value="KAG8201431.1"/>
    <property type="molecule type" value="Genomic_DNA"/>
</dbReference>
<sequence>MVGYLCYRSIPGCLPSGFFLALLASSGTDNGPTVCSCLEWLEKIKPKSVLKGFGSIIVGNCIYGLLAGESFGLHEVQYCSLVINEI</sequence>
<reference evidence="1 2" key="1">
    <citation type="journal article" date="2022" name="Nat. Ecol. Evol.">
        <title>A masculinizing supergene underlies an exaggerated male reproductive morph in a spider.</title>
        <authorList>
            <person name="Hendrickx F."/>
            <person name="De Corte Z."/>
            <person name="Sonet G."/>
            <person name="Van Belleghem S.M."/>
            <person name="Kostlbacher S."/>
            <person name="Vangestel C."/>
        </authorList>
    </citation>
    <scope>NUCLEOTIDE SEQUENCE [LARGE SCALE GENOMIC DNA]</scope>
    <source>
        <strain evidence="1">W744_W776</strain>
    </source>
</reference>
<protein>
    <submittedName>
        <fullName evidence="1">Uncharacterized protein</fullName>
    </submittedName>
</protein>
<dbReference type="Proteomes" id="UP000827092">
    <property type="component" value="Unassembled WGS sequence"/>
</dbReference>
<gene>
    <name evidence="1" type="ORF">JTE90_024304</name>
</gene>
<name>A0AAV6W192_9ARAC</name>